<evidence type="ECO:0000256" key="4">
    <source>
        <dbReference type="ARBA" id="ARBA00023125"/>
    </source>
</evidence>
<dbReference type="Gene3D" id="4.10.240.10">
    <property type="entry name" value="Zn(2)-C6 fungal-type DNA-binding domain"/>
    <property type="match status" value="1"/>
</dbReference>
<keyword evidence="6" id="KW-0539">Nucleus</keyword>
<feature type="region of interest" description="Disordered" evidence="7">
    <location>
        <begin position="108"/>
        <end position="131"/>
    </location>
</feature>
<dbReference type="InterPro" id="IPR007219">
    <property type="entry name" value="XnlR_reg_dom"/>
</dbReference>
<evidence type="ECO:0000256" key="7">
    <source>
        <dbReference type="SAM" id="MobiDB-lite"/>
    </source>
</evidence>
<dbReference type="InterPro" id="IPR001138">
    <property type="entry name" value="Zn2Cys6_DnaBD"/>
</dbReference>
<feature type="compositionally biased region" description="Low complexity" evidence="7">
    <location>
        <begin position="108"/>
        <end position="121"/>
    </location>
</feature>
<evidence type="ECO:0000256" key="3">
    <source>
        <dbReference type="ARBA" id="ARBA00023015"/>
    </source>
</evidence>
<evidence type="ECO:0000256" key="5">
    <source>
        <dbReference type="ARBA" id="ARBA00023163"/>
    </source>
</evidence>
<dbReference type="CDD" id="cd00067">
    <property type="entry name" value="GAL4"/>
    <property type="match status" value="1"/>
</dbReference>
<dbReference type="SMART" id="SM00906">
    <property type="entry name" value="Fungal_trans"/>
    <property type="match status" value="1"/>
</dbReference>
<dbReference type="PROSITE" id="PS50048">
    <property type="entry name" value="ZN2_CY6_FUNGAL_2"/>
    <property type="match status" value="1"/>
</dbReference>
<keyword evidence="4" id="KW-0238">DNA-binding</keyword>
<evidence type="ECO:0000256" key="1">
    <source>
        <dbReference type="ARBA" id="ARBA00004123"/>
    </source>
</evidence>
<dbReference type="PANTHER" id="PTHR31845">
    <property type="entry name" value="FINGER DOMAIN PROTEIN, PUTATIVE-RELATED"/>
    <property type="match status" value="1"/>
</dbReference>
<comment type="caution">
    <text evidence="9">The sequence shown here is derived from an EMBL/GenBank/DDBJ whole genome shotgun (WGS) entry which is preliminary data.</text>
</comment>
<name>A0ABP0BE24_9PEZI</name>
<dbReference type="CDD" id="cd12148">
    <property type="entry name" value="fungal_TF_MHR"/>
    <property type="match status" value="1"/>
</dbReference>
<evidence type="ECO:0000256" key="2">
    <source>
        <dbReference type="ARBA" id="ARBA00022723"/>
    </source>
</evidence>
<dbReference type="Pfam" id="PF00172">
    <property type="entry name" value="Zn_clus"/>
    <property type="match status" value="1"/>
</dbReference>
<dbReference type="PROSITE" id="PS00463">
    <property type="entry name" value="ZN2_CY6_FUNGAL_1"/>
    <property type="match status" value="1"/>
</dbReference>
<dbReference type="Pfam" id="PF04082">
    <property type="entry name" value="Fungal_trans"/>
    <property type="match status" value="1"/>
</dbReference>
<evidence type="ECO:0000256" key="6">
    <source>
        <dbReference type="ARBA" id="ARBA00023242"/>
    </source>
</evidence>
<proteinExistence type="predicted"/>
<dbReference type="SMART" id="SM00066">
    <property type="entry name" value="GAL4"/>
    <property type="match status" value="1"/>
</dbReference>
<accession>A0ABP0BE24</accession>
<protein>
    <recommendedName>
        <fullName evidence="8">Zn(2)-C6 fungal-type domain-containing protein</fullName>
    </recommendedName>
</protein>
<evidence type="ECO:0000259" key="8">
    <source>
        <dbReference type="PROSITE" id="PS50048"/>
    </source>
</evidence>
<dbReference type="EMBL" id="CAWUHB010000013">
    <property type="protein sequence ID" value="CAK7217461.1"/>
    <property type="molecule type" value="Genomic_DNA"/>
</dbReference>
<feature type="domain" description="Zn(2)-C6 fungal-type" evidence="8">
    <location>
        <begin position="34"/>
        <end position="66"/>
    </location>
</feature>
<keyword evidence="3" id="KW-0805">Transcription regulation</keyword>
<organism evidence="9 10">
    <name type="scientific">Sporothrix curviconia</name>
    <dbReference type="NCBI Taxonomy" id="1260050"/>
    <lineage>
        <taxon>Eukaryota</taxon>
        <taxon>Fungi</taxon>
        <taxon>Dikarya</taxon>
        <taxon>Ascomycota</taxon>
        <taxon>Pezizomycotina</taxon>
        <taxon>Sordariomycetes</taxon>
        <taxon>Sordariomycetidae</taxon>
        <taxon>Ophiostomatales</taxon>
        <taxon>Ophiostomataceae</taxon>
        <taxon>Sporothrix</taxon>
    </lineage>
</organism>
<sequence length="637" mass="69682">MSMPTPPSPAASALALREFFGDRKPPEISRKITACVACRKLKIKCHMPDSKPPCTRCKRRDLSCTVNHSLQMLLENDVTWKRTIEQKLQLMQEQISKITDANQTAATAATTDTLGGSSTTAVDDKTPPPQPAWEVVMDPKLNPGALPASCIAQVEGASPSPSSLDRLDDLIARGAITLATAEHCFATYKTKLDSHVYDILTDHDSLAGIRVGSPLLTAAVCAVGALHSSGWHTATYAVCHDEFLKEYTSRIASRHHPLDDVRALCIGAFWLSDLSWMLSGTAVRIAVELNLHRGVSKARHACINKTAADRRSCYLRTRLYLLVYVCDHHFSIAYGRAPLTREFTALIAPRAFLEIAHESEAPTSSPSSATAAALAPEPYERDVRLVSQVELWSVLSRVFDTFGVNTDLPMLTPLLPEFRRASLALESWRIDAGERLAGLSHTDLDAGLHFSFAKLYLCTHAFRGVSTSPTDIVPPEMEEFADGAVYAARSLLRSFVTSPGLQVQLEHMPTYCTTMVAAAVVFLFKMTIRRPSNIRIDTADTTTLLGQMADVLTAVAADIHPQNVLAHIAASIDKLLGRVNQTLTTVAAAPDTIQVGSTGPRFSTPPRALDNEDLTWLQDGDFAIDWFEFDQVLHNTQ</sequence>
<dbReference type="PANTHER" id="PTHR31845:SF17">
    <property type="entry name" value="ZN(II)2CYS6 TRANSCRIPTION FACTOR (EUROFUNG)"/>
    <property type="match status" value="1"/>
</dbReference>
<keyword evidence="10" id="KW-1185">Reference proteome</keyword>
<reference evidence="9 10" key="1">
    <citation type="submission" date="2024-01" db="EMBL/GenBank/DDBJ databases">
        <authorList>
            <person name="Allen C."/>
            <person name="Tagirdzhanova G."/>
        </authorList>
    </citation>
    <scope>NUCLEOTIDE SEQUENCE [LARGE SCALE GENOMIC DNA]</scope>
</reference>
<dbReference type="Proteomes" id="UP001642405">
    <property type="component" value="Unassembled WGS sequence"/>
</dbReference>
<gene>
    <name evidence="9" type="ORF">SCUCBS95973_003160</name>
</gene>
<comment type="subcellular location">
    <subcellularLocation>
        <location evidence="1">Nucleus</location>
    </subcellularLocation>
</comment>
<evidence type="ECO:0000313" key="9">
    <source>
        <dbReference type="EMBL" id="CAK7217461.1"/>
    </source>
</evidence>
<keyword evidence="5" id="KW-0804">Transcription</keyword>
<evidence type="ECO:0000313" key="10">
    <source>
        <dbReference type="Proteomes" id="UP001642405"/>
    </source>
</evidence>
<dbReference type="SUPFAM" id="SSF57701">
    <property type="entry name" value="Zn2/Cys6 DNA-binding domain"/>
    <property type="match status" value="1"/>
</dbReference>
<keyword evidence="2" id="KW-0479">Metal-binding</keyword>
<dbReference type="InterPro" id="IPR036864">
    <property type="entry name" value="Zn2-C6_fun-type_DNA-bd_sf"/>
</dbReference>
<dbReference type="InterPro" id="IPR051089">
    <property type="entry name" value="prtT"/>
</dbReference>